<dbReference type="SUPFAM" id="SSF69000">
    <property type="entry name" value="FAD-dependent thiol oxidase"/>
    <property type="match status" value="1"/>
</dbReference>
<evidence type="ECO:0000259" key="8">
    <source>
        <dbReference type="PROSITE" id="PS51324"/>
    </source>
</evidence>
<dbReference type="InterPro" id="IPR039799">
    <property type="entry name" value="ALR/ERV"/>
</dbReference>
<evidence type="ECO:0000256" key="6">
    <source>
        <dbReference type="ARBA" id="ARBA00023157"/>
    </source>
</evidence>
<dbReference type="Gene3D" id="1.20.120.310">
    <property type="entry name" value="ERV/ALR sulfhydryl oxidase domain"/>
    <property type="match status" value="1"/>
</dbReference>
<dbReference type="EC" id="1.8.3.2" evidence="2"/>
<feature type="domain" description="ERV/ALR sulfhydryl oxidase" evidence="8">
    <location>
        <begin position="1"/>
        <end position="104"/>
    </location>
</feature>
<keyword evidence="7" id="KW-0812">Transmembrane</keyword>
<dbReference type="GO" id="GO:0016971">
    <property type="term" value="F:flavin-dependent sulfhydryl oxidase activity"/>
    <property type="evidence" value="ECO:0007669"/>
    <property type="project" value="InterPro"/>
</dbReference>
<dbReference type="AlphaFoldDB" id="A0A6C0H548"/>
<keyword evidence="7" id="KW-0472">Membrane</keyword>
<evidence type="ECO:0000256" key="2">
    <source>
        <dbReference type="ARBA" id="ARBA00012512"/>
    </source>
</evidence>
<protein>
    <recommendedName>
        <fullName evidence="2">thiol oxidase</fullName>
        <ecNumber evidence="2">1.8.3.2</ecNumber>
    </recommendedName>
</protein>
<dbReference type="PROSITE" id="PS51324">
    <property type="entry name" value="ERV_ALR"/>
    <property type="match status" value="1"/>
</dbReference>
<dbReference type="GO" id="GO:0050660">
    <property type="term" value="F:flavin adenine dinucleotide binding"/>
    <property type="evidence" value="ECO:0007669"/>
    <property type="project" value="TreeGrafter"/>
</dbReference>
<comment type="cofactor">
    <cofactor evidence="1">
        <name>FAD</name>
        <dbReference type="ChEBI" id="CHEBI:57692"/>
    </cofactor>
</comment>
<evidence type="ECO:0000256" key="3">
    <source>
        <dbReference type="ARBA" id="ARBA00022630"/>
    </source>
</evidence>
<keyword evidence="3" id="KW-0285">Flavoprotein</keyword>
<evidence type="ECO:0000256" key="4">
    <source>
        <dbReference type="ARBA" id="ARBA00022827"/>
    </source>
</evidence>
<evidence type="ECO:0000256" key="5">
    <source>
        <dbReference type="ARBA" id="ARBA00023002"/>
    </source>
</evidence>
<dbReference type="PANTHER" id="PTHR12645:SF0">
    <property type="entry name" value="FAD-LINKED SULFHYDRYL OXIDASE ALR"/>
    <property type="match status" value="1"/>
</dbReference>
<name>A0A6C0H548_9ZZZZ</name>
<reference evidence="9" key="1">
    <citation type="journal article" date="2020" name="Nature">
        <title>Giant virus diversity and host interactions through global metagenomics.</title>
        <authorList>
            <person name="Schulz F."/>
            <person name="Roux S."/>
            <person name="Paez-Espino D."/>
            <person name="Jungbluth S."/>
            <person name="Walsh D.A."/>
            <person name="Denef V.J."/>
            <person name="McMahon K.D."/>
            <person name="Konstantinidis K.T."/>
            <person name="Eloe-Fadrosh E.A."/>
            <person name="Kyrpides N.C."/>
            <person name="Woyke T."/>
        </authorList>
    </citation>
    <scope>NUCLEOTIDE SEQUENCE</scope>
    <source>
        <strain evidence="9">GVMAG-M-3300023179-71</strain>
    </source>
</reference>
<keyword evidence="7" id="KW-1133">Transmembrane helix</keyword>
<accession>A0A6C0H548</accession>
<dbReference type="Pfam" id="PF04777">
    <property type="entry name" value="Evr1_Alr"/>
    <property type="match status" value="1"/>
</dbReference>
<keyword evidence="5" id="KW-0560">Oxidoreductase</keyword>
<keyword evidence="6" id="KW-1015">Disulfide bond</keyword>
<dbReference type="GO" id="GO:0005739">
    <property type="term" value="C:mitochondrion"/>
    <property type="evidence" value="ECO:0007669"/>
    <property type="project" value="TreeGrafter"/>
</dbReference>
<organism evidence="9">
    <name type="scientific">viral metagenome</name>
    <dbReference type="NCBI Taxonomy" id="1070528"/>
    <lineage>
        <taxon>unclassified sequences</taxon>
        <taxon>metagenomes</taxon>
        <taxon>organismal metagenomes</taxon>
    </lineage>
</organism>
<feature type="transmembrane region" description="Helical" evidence="7">
    <location>
        <begin position="121"/>
        <end position="140"/>
    </location>
</feature>
<dbReference type="EMBL" id="MN739880">
    <property type="protein sequence ID" value="QHT75589.1"/>
    <property type="molecule type" value="Genomic_DNA"/>
</dbReference>
<dbReference type="InterPro" id="IPR017905">
    <property type="entry name" value="ERV/ALR_sulphydryl_oxidase"/>
</dbReference>
<keyword evidence="4" id="KW-0274">FAD</keyword>
<evidence type="ECO:0000313" key="9">
    <source>
        <dbReference type="EMBL" id="QHT75589.1"/>
    </source>
</evidence>
<dbReference type="InterPro" id="IPR036774">
    <property type="entry name" value="ERV/ALR_sulphydryl_oxid_sf"/>
</dbReference>
<proteinExistence type="predicted"/>
<dbReference type="PANTHER" id="PTHR12645">
    <property type="entry name" value="ALR/ERV"/>
    <property type="match status" value="1"/>
</dbReference>
<evidence type="ECO:0000256" key="1">
    <source>
        <dbReference type="ARBA" id="ARBA00001974"/>
    </source>
</evidence>
<sequence>MIDYPPEVWGPHFWFFIHTISFFYPDFPNDTIKKKHYEFIHNLPFFIPHNESSTFFTNLLNKYPLKPFLDSKLHFMQWTHFIHNKVNLHLNKSQLSFNDFYGHYYSKFHYKHNKYIIRKKYKFIVFISFFVFLISMSIYLK</sequence>
<evidence type="ECO:0000256" key="7">
    <source>
        <dbReference type="SAM" id="Phobius"/>
    </source>
</evidence>